<proteinExistence type="predicted"/>
<reference evidence="3" key="1">
    <citation type="submission" date="2017-09" db="EMBL/GenBank/DDBJ databases">
        <title>Depth-based differentiation of microbial function through sediment-hosted aquifers and enrichment of novel symbionts in the deep terrestrial subsurface.</title>
        <authorList>
            <person name="Probst A.J."/>
            <person name="Ladd B."/>
            <person name="Jarett J.K."/>
            <person name="Geller-Mcgrath D.E."/>
            <person name="Sieber C.M.K."/>
            <person name="Emerson J.B."/>
            <person name="Anantharaman K."/>
            <person name="Thomas B.C."/>
            <person name="Malmstrom R."/>
            <person name="Stieglmeier M."/>
            <person name="Klingl A."/>
            <person name="Woyke T."/>
            <person name="Ryan C.M."/>
            <person name="Banfield J.F."/>
        </authorList>
    </citation>
    <scope>NUCLEOTIDE SEQUENCE [LARGE SCALE GENOMIC DNA]</scope>
</reference>
<dbReference type="PANTHER" id="PTHR43861:SF1">
    <property type="entry name" value="TRANS-ACONITATE 2-METHYLTRANSFERASE"/>
    <property type="match status" value="1"/>
</dbReference>
<dbReference type="Pfam" id="PF13847">
    <property type="entry name" value="Methyltransf_31"/>
    <property type="match status" value="1"/>
</dbReference>
<dbReference type="PANTHER" id="PTHR43861">
    <property type="entry name" value="TRANS-ACONITATE 2-METHYLTRANSFERASE-RELATED"/>
    <property type="match status" value="1"/>
</dbReference>
<dbReference type="EMBL" id="PFEF01000005">
    <property type="protein sequence ID" value="PJE64582.1"/>
    <property type="molecule type" value="Genomic_DNA"/>
</dbReference>
<gene>
    <name evidence="2" type="ORF">COU90_01960</name>
</gene>
<accession>A0A2M8KXH7</accession>
<dbReference type="CDD" id="cd02440">
    <property type="entry name" value="AdoMet_MTases"/>
    <property type="match status" value="1"/>
</dbReference>
<dbReference type="Gene3D" id="3.40.50.150">
    <property type="entry name" value="Vaccinia Virus protein VP39"/>
    <property type="match status" value="1"/>
</dbReference>
<organism evidence="2 3">
    <name type="scientific">Candidatus Ryanbacteria bacterium CG10_big_fil_rev_8_21_14_0_10_43_42</name>
    <dbReference type="NCBI Taxonomy" id="1974864"/>
    <lineage>
        <taxon>Bacteria</taxon>
        <taxon>Candidatus Ryaniibacteriota</taxon>
    </lineage>
</organism>
<dbReference type="AlphaFoldDB" id="A0A2M8KXH7"/>
<evidence type="ECO:0000313" key="3">
    <source>
        <dbReference type="Proteomes" id="UP000229098"/>
    </source>
</evidence>
<evidence type="ECO:0000259" key="1">
    <source>
        <dbReference type="Pfam" id="PF13847"/>
    </source>
</evidence>
<dbReference type="SUPFAM" id="SSF53335">
    <property type="entry name" value="S-adenosyl-L-methionine-dependent methyltransferases"/>
    <property type="match status" value="1"/>
</dbReference>
<protein>
    <recommendedName>
        <fullName evidence="1">Methyltransferase domain-containing protein</fullName>
    </recommendedName>
</protein>
<dbReference type="Proteomes" id="UP000229098">
    <property type="component" value="Unassembled WGS sequence"/>
</dbReference>
<feature type="domain" description="Methyltransferase" evidence="1">
    <location>
        <begin position="47"/>
        <end position="160"/>
    </location>
</feature>
<sequence>MLMSEDKRTCAEFVDTIDKLGTRLNTNTQYGDNELKTWLPPHLEVREGERILDVGCGDGTQMRLVAETIKKDHMCIGIDNDPEMIAKAKRLSEGFTPAVDFMVMDMDAIGNDNSPFKDDEFDLMYSVYAFYYSQNEFKALDGMKKKLKPEGRIAITGPYKDNNIDWFNFLNQYMDMADSIMASTTTFMEGIKKYADENFSNVRTNEFVNNITLPSYEALKEYWVANIYYDPKYDEGFEKFARKHFETNDKFTYFKKAQMIIMEGKK</sequence>
<dbReference type="InterPro" id="IPR029063">
    <property type="entry name" value="SAM-dependent_MTases_sf"/>
</dbReference>
<evidence type="ECO:0000313" key="2">
    <source>
        <dbReference type="EMBL" id="PJE64582.1"/>
    </source>
</evidence>
<name>A0A2M8KXH7_9BACT</name>
<comment type="caution">
    <text evidence="2">The sequence shown here is derived from an EMBL/GenBank/DDBJ whole genome shotgun (WGS) entry which is preliminary data.</text>
</comment>
<dbReference type="InterPro" id="IPR025714">
    <property type="entry name" value="Methyltranfer_dom"/>
</dbReference>